<evidence type="ECO:0000259" key="10">
    <source>
        <dbReference type="Pfam" id="PF21082"/>
    </source>
</evidence>
<evidence type="ECO:0000313" key="12">
    <source>
        <dbReference type="EMBL" id="TFE01445.1"/>
    </source>
</evidence>
<keyword evidence="13" id="KW-1185">Reference proteome</keyword>
<dbReference type="GO" id="GO:0005886">
    <property type="term" value="C:plasma membrane"/>
    <property type="evidence" value="ECO:0007669"/>
    <property type="project" value="UniProtKB-SubCell"/>
</dbReference>
<evidence type="ECO:0000259" key="11">
    <source>
        <dbReference type="Pfam" id="PF21088"/>
    </source>
</evidence>
<evidence type="ECO:0000256" key="6">
    <source>
        <dbReference type="ARBA" id="ARBA00023136"/>
    </source>
</evidence>
<reference evidence="12 13" key="1">
    <citation type="submission" date="2019-03" db="EMBL/GenBank/DDBJ databases">
        <authorList>
            <person name="Yang Y."/>
        </authorList>
    </citation>
    <scope>NUCLEOTIDE SEQUENCE [LARGE SCALE GENOMIC DNA]</scope>
    <source>
        <strain evidence="12 13">ASL-1</strain>
    </source>
</reference>
<evidence type="ECO:0000256" key="2">
    <source>
        <dbReference type="ARBA" id="ARBA00008017"/>
    </source>
</evidence>
<evidence type="ECO:0000313" key="13">
    <source>
        <dbReference type="Proteomes" id="UP000297776"/>
    </source>
</evidence>
<dbReference type="Gene3D" id="3.30.70.100">
    <property type="match status" value="1"/>
</dbReference>
<evidence type="ECO:0000256" key="7">
    <source>
        <dbReference type="ARBA" id="ARBA00059688"/>
    </source>
</evidence>
<comment type="subcellular location">
    <subcellularLocation>
        <location evidence="1">Cell membrane</location>
        <topology evidence="1">Multi-pass membrane protein</topology>
    </subcellularLocation>
</comment>
<feature type="domain" description="Mechanosensitive ion channel MscS" evidence="9">
    <location>
        <begin position="131"/>
        <end position="195"/>
    </location>
</feature>
<evidence type="ECO:0000256" key="5">
    <source>
        <dbReference type="ARBA" id="ARBA00022989"/>
    </source>
</evidence>
<dbReference type="InterPro" id="IPR011066">
    <property type="entry name" value="MscS_channel_C_sf"/>
</dbReference>
<evidence type="ECO:0000256" key="3">
    <source>
        <dbReference type="ARBA" id="ARBA00022475"/>
    </source>
</evidence>
<dbReference type="PANTHER" id="PTHR30460">
    <property type="entry name" value="MODERATE CONDUCTANCE MECHANOSENSITIVE CHANNEL YBIO"/>
    <property type="match status" value="1"/>
</dbReference>
<dbReference type="EMBL" id="SORX01000004">
    <property type="protein sequence ID" value="TFE01445.1"/>
    <property type="molecule type" value="Genomic_DNA"/>
</dbReference>
<keyword evidence="5 8" id="KW-1133">Transmembrane helix</keyword>
<feature type="transmembrane region" description="Helical" evidence="8">
    <location>
        <begin position="31"/>
        <end position="57"/>
    </location>
</feature>
<dbReference type="Pfam" id="PF21088">
    <property type="entry name" value="MS_channel_1st"/>
    <property type="match status" value="1"/>
</dbReference>
<dbReference type="InterPro" id="IPR049142">
    <property type="entry name" value="MS_channel_1st"/>
</dbReference>
<dbReference type="InterPro" id="IPR045276">
    <property type="entry name" value="YbiO_bact"/>
</dbReference>
<dbReference type="FunFam" id="2.30.30.60:FF:000001">
    <property type="entry name" value="MscS Mechanosensitive ion channel"/>
    <property type="match status" value="1"/>
</dbReference>
<dbReference type="SUPFAM" id="SSF50182">
    <property type="entry name" value="Sm-like ribonucleoproteins"/>
    <property type="match status" value="1"/>
</dbReference>
<dbReference type="InterPro" id="IPR006685">
    <property type="entry name" value="MscS_channel_2nd"/>
</dbReference>
<feature type="transmembrane region" description="Helical" evidence="8">
    <location>
        <begin position="86"/>
        <end position="107"/>
    </location>
</feature>
<dbReference type="AlphaFoldDB" id="A0A4Y8LL53"/>
<dbReference type="FunFam" id="1.10.287.1260:FF:000005">
    <property type="entry name" value="Mechanosensitive ion channel family protein"/>
    <property type="match status" value="1"/>
</dbReference>
<feature type="domain" description="Mechanosensitive ion channel MscS C-terminal" evidence="10">
    <location>
        <begin position="202"/>
        <end position="286"/>
    </location>
</feature>
<dbReference type="Proteomes" id="UP000297776">
    <property type="component" value="Unassembled WGS sequence"/>
</dbReference>
<dbReference type="SUPFAM" id="SSF82689">
    <property type="entry name" value="Mechanosensitive channel protein MscS (YggB), C-terminal domain"/>
    <property type="match status" value="1"/>
</dbReference>
<feature type="domain" description="Mechanosensitive ion channel transmembrane helices 2/3" evidence="11">
    <location>
        <begin position="89"/>
        <end position="130"/>
    </location>
</feature>
<sequence>MENDTPIEEAVDIGAFARAWESIIAYLTDEAVWISFGLTAIKIILIIVIAGIVVRVVKKVIVNVFKVRARGPVQVSARRENTLLKLLQNVVSYVVYFIAVLAVLSAFEIDVRGLIAGAGIIGLAVGFGAQNLVRDIITGFFIIFEDQFSVGDYVRIGQAEGHVEEIGLRTTKIKSWTGELHIFPNGIITEVTNYSIHNSVAVVDISIAYEEDVEKAEQALREFCDSLEGKYEEILMKPELLGIQTLGASDVVMRIIAETQPMKHWYIARELRREIKQHLDTLGIEIPFPRMVMYSREEAVGEQDGQK</sequence>
<dbReference type="InterPro" id="IPR023408">
    <property type="entry name" value="MscS_beta-dom_sf"/>
</dbReference>
<dbReference type="OrthoDB" id="9809206at2"/>
<dbReference type="Gene3D" id="2.30.30.60">
    <property type="match status" value="1"/>
</dbReference>
<evidence type="ECO:0000256" key="1">
    <source>
        <dbReference type="ARBA" id="ARBA00004651"/>
    </source>
</evidence>
<organism evidence="12 13">
    <name type="scientific">Jeotgalibacillus salarius</name>
    <dbReference type="NCBI Taxonomy" id="546023"/>
    <lineage>
        <taxon>Bacteria</taxon>
        <taxon>Bacillati</taxon>
        <taxon>Bacillota</taxon>
        <taxon>Bacilli</taxon>
        <taxon>Bacillales</taxon>
        <taxon>Caryophanaceae</taxon>
        <taxon>Jeotgalibacillus</taxon>
    </lineage>
</organism>
<dbReference type="InterPro" id="IPR011014">
    <property type="entry name" value="MscS_channel_TM-2"/>
</dbReference>
<comment type="similarity">
    <text evidence="2">Belongs to the MscS (TC 1.A.23) family.</text>
</comment>
<dbReference type="InterPro" id="IPR049278">
    <property type="entry name" value="MS_channel_C"/>
</dbReference>
<keyword evidence="4 8" id="KW-0812">Transmembrane</keyword>
<evidence type="ECO:0000259" key="9">
    <source>
        <dbReference type="Pfam" id="PF00924"/>
    </source>
</evidence>
<name>A0A4Y8LL53_9BACL</name>
<feature type="transmembrane region" description="Helical" evidence="8">
    <location>
        <begin position="113"/>
        <end position="133"/>
    </location>
</feature>
<comment type="caution">
    <text evidence="12">The sequence shown here is derived from an EMBL/GenBank/DDBJ whole genome shotgun (WGS) entry which is preliminary data.</text>
</comment>
<dbReference type="PANTHER" id="PTHR30460:SF0">
    <property type="entry name" value="MODERATE CONDUCTANCE MECHANOSENSITIVE CHANNEL YBIO"/>
    <property type="match status" value="1"/>
</dbReference>
<dbReference type="Gene3D" id="1.10.287.1260">
    <property type="match status" value="1"/>
</dbReference>
<dbReference type="Pfam" id="PF21082">
    <property type="entry name" value="MS_channel_3rd"/>
    <property type="match status" value="1"/>
</dbReference>
<protein>
    <submittedName>
        <fullName evidence="12">Mechanosensitive ion channel family protein</fullName>
    </submittedName>
</protein>
<dbReference type="SUPFAM" id="SSF82861">
    <property type="entry name" value="Mechanosensitive channel protein MscS (YggB), transmembrane region"/>
    <property type="match status" value="1"/>
</dbReference>
<dbReference type="InterPro" id="IPR010920">
    <property type="entry name" value="LSM_dom_sf"/>
</dbReference>
<dbReference type="RefSeq" id="WP_134381165.1">
    <property type="nucleotide sequence ID" value="NZ_SORX01000004.1"/>
</dbReference>
<evidence type="ECO:0000256" key="8">
    <source>
        <dbReference type="SAM" id="Phobius"/>
    </source>
</evidence>
<evidence type="ECO:0000256" key="4">
    <source>
        <dbReference type="ARBA" id="ARBA00022692"/>
    </source>
</evidence>
<keyword evidence="3" id="KW-1003">Cell membrane</keyword>
<comment type="function">
    <text evidence="7">May play a role in resistance to osmotic downshock.</text>
</comment>
<keyword evidence="6 8" id="KW-0472">Membrane</keyword>
<proteinExistence type="inferred from homology"/>
<accession>A0A4Y8LL53</accession>
<dbReference type="Pfam" id="PF00924">
    <property type="entry name" value="MS_channel_2nd"/>
    <property type="match status" value="1"/>
</dbReference>
<gene>
    <name evidence="12" type="ORF">E2626_07655</name>
</gene>
<dbReference type="GO" id="GO:0008381">
    <property type="term" value="F:mechanosensitive monoatomic ion channel activity"/>
    <property type="evidence" value="ECO:0007669"/>
    <property type="project" value="InterPro"/>
</dbReference>